<organism evidence="2 3">
    <name type="scientific">Massariosphaeria phaeospora</name>
    <dbReference type="NCBI Taxonomy" id="100035"/>
    <lineage>
        <taxon>Eukaryota</taxon>
        <taxon>Fungi</taxon>
        <taxon>Dikarya</taxon>
        <taxon>Ascomycota</taxon>
        <taxon>Pezizomycotina</taxon>
        <taxon>Dothideomycetes</taxon>
        <taxon>Pleosporomycetidae</taxon>
        <taxon>Pleosporales</taxon>
        <taxon>Pleosporales incertae sedis</taxon>
        <taxon>Massariosphaeria</taxon>
    </lineage>
</organism>
<protein>
    <submittedName>
        <fullName evidence="2">Uncharacterized protein</fullName>
    </submittedName>
</protein>
<evidence type="ECO:0000313" key="3">
    <source>
        <dbReference type="Proteomes" id="UP000481861"/>
    </source>
</evidence>
<accession>A0A7C8I733</accession>
<name>A0A7C8I733_9PLEO</name>
<evidence type="ECO:0000256" key="1">
    <source>
        <dbReference type="SAM" id="Phobius"/>
    </source>
</evidence>
<keyword evidence="1" id="KW-1133">Transmembrane helix</keyword>
<gene>
    <name evidence="2" type="ORF">BDV95DRAFT_569571</name>
</gene>
<reference evidence="2 3" key="1">
    <citation type="submission" date="2020-01" db="EMBL/GenBank/DDBJ databases">
        <authorList>
            <consortium name="DOE Joint Genome Institute"/>
            <person name="Haridas S."/>
            <person name="Albert R."/>
            <person name="Binder M."/>
            <person name="Bloem J."/>
            <person name="Labutti K."/>
            <person name="Salamov A."/>
            <person name="Andreopoulos B."/>
            <person name="Baker S.E."/>
            <person name="Barry K."/>
            <person name="Bills G."/>
            <person name="Bluhm B.H."/>
            <person name="Cannon C."/>
            <person name="Castanera R."/>
            <person name="Culley D.E."/>
            <person name="Daum C."/>
            <person name="Ezra D."/>
            <person name="Gonzalez J.B."/>
            <person name="Henrissat B."/>
            <person name="Kuo A."/>
            <person name="Liang C."/>
            <person name="Lipzen A."/>
            <person name="Lutzoni F."/>
            <person name="Magnuson J."/>
            <person name="Mondo S."/>
            <person name="Nolan M."/>
            <person name="Ohm R."/>
            <person name="Pangilinan J."/>
            <person name="Park H.-J.H."/>
            <person name="Ramirez L."/>
            <person name="Alfaro M."/>
            <person name="Sun H."/>
            <person name="Tritt A."/>
            <person name="Yoshinaga Y."/>
            <person name="Zwiers L.-H.L."/>
            <person name="Turgeon B.G."/>
            <person name="Goodwin S.B."/>
            <person name="Spatafora J.W."/>
            <person name="Crous P.W."/>
            <person name="Grigoriev I.V."/>
        </authorList>
    </citation>
    <scope>NUCLEOTIDE SEQUENCE [LARGE SCALE GENOMIC DNA]</scope>
    <source>
        <strain evidence="2 3">CBS 611.86</strain>
    </source>
</reference>
<proteinExistence type="predicted"/>
<feature type="transmembrane region" description="Helical" evidence="1">
    <location>
        <begin position="12"/>
        <end position="33"/>
    </location>
</feature>
<keyword evidence="3" id="KW-1185">Reference proteome</keyword>
<dbReference type="AlphaFoldDB" id="A0A7C8I733"/>
<sequence length="120" mass="13577">MSDLQRFLGEYAALLTVQCSVPCILWLAFASFWSCSSGVAAVLRDRTALPIAIPRSMSWTNARARGEFRAPDRMQSLAMRGIFVFQTRNSRLRSHSAEYRCRNAPLSRRTSSCHSHPTRP</sequence>
<dbReference type="EMBL" id="JAADJZ010000009">
    <property type="protein sequence ID" value="KAF2872357.1"/>
    <property type="molecule type" value="Genomic_DNA"/>
</dbReference>
<dbReference type="Proteomes" id="UP000481861">
    <property type="component" value="Unassembled WGS sequence"/>
</dbReference>
<keyword evidence="1" id="KW-0812">Transmembrane</keyword>
<comment type="caution">
    <text evidence="2">The sequence shown here is derived from an EMBL/GenBank/DDBJ whole genome shotgun (WGS) entry which is preliminary data.</text>
</comment>
<evidence type="ECO:0000313" key="2">
    <source>
        <dbReference type="EMBL" id="KAF2872357.1"/>
    </source>
</evidence>
<keyword evidence="1" id="KW-0472">Membrane</keyword>